<feature type="binding site" evidence="5">
    <location>
        <begin position="109"/>
        <end position="112"/>
    </location>
    <ligand>
        <name>(6S)-5,6,7,8-tetrahydrofolate</name>
        <dbReference type="ChEBI" id="CHEBI:57453"/>
    </ligand>
</feature>
<dbReference type="GO" id="GO:0004479">
    <property type="term" value="F:methionyl-tRNA formyltransferase activity"/>
    <property type="evidence" value="ECO:0007669"/>
    <property type="project" value="UniProtKB-UniRule"/>
</dbReference>
<reference evidence="9 10" key="1">
    <citation type="submission" date="2018-05" db="EMBL/GenBank/DDBJ databases">
        <title>Micromonospora from Atacama Desert.</title>
        <authorList>
            <person name="Carro L."/>
            <person name="Goodfellow M."/>
            <person name="Klenk H.-P."/>
        </authorList>
    </citation>
    <scope>NUCLEOTIDE SEQUENCE [LARGE SCALE GENOMIC DNA]</scope>
    <source>
        <strain evidence="9 10">LB32</strain>
    </source>
</reference>
<dbReference type="InterPro" id="IPR002376">
    <property type="entry name" value="Formyl_transf_N"/>
</dbReference>
<dbReference type="FunFam" id="3.40.50.12230:FF:000001">
    <property type="entry name" value="Methionyl-tRNA formyltransferase"/>
    <property type="match status" value="1"/>
</dbReference>
<evidence type="ECO:0000313" key="9">
    <source>
        <dbReference type="EMBL" id="RQX09704.1"/>
    </source>
</evidence>
<dbReference type="PANTHER" id="PTHR11138:SF5">
    <property type="entry name" value="METHIONYL-TRNA FORMYLTRANSFERASE, MITOCHONDRIAL"/>
    <property type="match status" value="1"/>
</dbReference>
<dbReference type="RefSeq" id="WP_112639917.1">
    <property type="nucleotide sequence ID" value="NZ_JBEXWX010000014.1"/>
</dbReference>
<evidence type="ECO:0000256" key="6">
    <source>
        <dbReference type="SAM" id="SignalP"/>
    </source>
</evidence>
<comment type="catalytic activity">
    <reaction evidence="5">
        <text>L-methionyl-tRNA(fMet) + (6R)-10-formyltetrahydrofolate = N-formyl-L-methionyl-tRNA(fMet) + (6S)-5,6,7,8-tetrahydrofolate + H(+)</text>
        <dbReference type="Rhea" id="RHEA:24380"/>
        <dbReference type="Rhea" id="RHEA-COMP:9952"/>
        <dbReference type="Rhea" id="RHEA-COMP:9953"/>
        <dbReference type="ChEBI" id="CHEBI:15378"/>
        <dbReference type="ChEBI" id="CHEBI:57453"/>
        <dbReference type="ChEBI" id="CHEBI:78530"/>
        <dbReference type="ChEBI" id="CHEBI:78844"/>
        <dbReference type="ChEBI" id="CHEBI:195366"/>
        <dbReference type="EC" id="2.1.2.9"/>
    </reaction>
</comment>
<dbReference type="AlphaFoldDB" id="A0A3N9X9B6"/>
<dbReference type="SUPFAM" id="SSF53328">
    <property type="entry name" value="Formyltransferase"/>
    <property type="match status" value="1"/>
</dbReference>
<sequence>MRVIFAGTPAVAVPALAAVAASRHELVAVVTRPDAPAGRGRGLSRSPVGAWADEHGVEVLTPARPRDPEFLDRLRELEPACVPVVAYGALVPPAALEIPRHGWINLHFSLLPAWRGAAPVQHAVLHGDELTGASVFQLEEGLDTGPVYGTLTDEIRATDTSGDLLGRLADSGAGLLVAVLDAIADGTARAEPQPADGVSLAPKLTVDDARVRWGDPAFAVDRRIRACTPAPGGWTTFRDERVKLGPVVPVPDGPELKPGELLVEKSRVLAGTATVPVRLGEVRAAGKRAMDATDWARGVRVGTGEDFA</sequence>
<comment type="caution">
    <text evidence="9">The sequence shown here is derived from an EMBL/GenBank/DDBJ whole genome shotgun (WGS) entry which is preliminary data.</text>
</comment>
<dbReference type="SUPFAM" id="SSF50486">
    <property type="entry name" value="FMT C-terminal domain-like"/>
    <property type="match status" value="1"/>
</dbReference>
<evidence type="ECO:0000256" key="4">
    <source>
        <dbReference type="ARBA" id="ARBA00022917"/>
    </source>
</evidence>
<feature type="signal peptide" evidence="6">
    <location>
        <begin position="1"/>
        <end position="17"/>
    </location>
</feature>
<dbReference type="HAMAP" id="MF_00182">
    <property type="entry name" value="Formyl_trans"/>
    <property type="match status" value="1"/>
</dbReference>
<keyword evidence="10" id="KW-1185">Reference proteome</keyword>
<dbReference type="InterPro" id="IPR036477">
    <property type="entry name" value="Formyl_transf_N_sf"/>
</dbReference>
<evidence type="ECO:0000313" key="10">
    <source>
        <dbReference type="Proteomes" id="UP000266889"/>
    </source>
</evidence>
<dbReference type="InterPro" id="IPR044135">
    <property type="entry name" value="Met-tRNA-FMT_C"/>
</dbReference>
<dbReference type="GO" id="GO:0005829">
    <property type="term" value="C:cytosol"/>
    <property type="evidence" value="ECO:0007669"/>
    <property type="project" value="TreeGrafter"/>
</dbReference>
<dbReference type="InterPro" id="IPR011034">
    <property type="entry name" value="Formyl_transferase-like_C_sf"/>
</dbReference>
<dbReference type="CDD" id="cd08704">
    <property type="entry name" value="Met_tRNA_FMT_C"/>
    <property type="match status" value="1"/>
</dbReference>
<dbReference type="EMBL" id="QGSY01000168">
    <property type="protein sequence ID" value="RQX09704.1"/>
    <property type="molecule type" value="Genomic_DNA"/>
</dbReference>
<keyword evidence="6" id="KW-0732">Signal</keyword>
<organism evidence="9 10">
    <name type="scientific">Micromonospora arida</name>
    <dbReference type="NCBI Taxonomy" id="2203715"/>
    <lineage>
        <taxon>Bacteria</taxon>
        <taxon>Bacillati</taxon>
        <taxon>Actinomycetota</taxon>
        <taxon>Actinomycetes</taxon>
        <taxon>Micromonosporales</taxon>
        <taxon>Micromonosporaceae</taxon>
        <taxon>Micromonospora</taxon>
    </lineage>
</organism>
<dbReference type="PANTHER" id="PTHR11138">
    <property type="entry name" value="METHIONYL-TRNA FORMYLTRANSFERASE"/>
    <property type="match status" value="1"/>
</dbReference>
<dbReference type="OrthoDB" id="9802815at2"/>
<dbReference type="InterPro" id="IPR041711">
    <property type="entry name" value="Met-tRNA-FMT_N"/>
</dbReference>
<name>A0A3N9X9B6_9ACTN</name>
<comment type="similarity">
    <text evidence="1 5">Belongs to the Fmt family.</text>
</comment>
<feature type="domain" description="Formyl transferase N-terminal" evidence="7">
    <location>
        <begin position="1"/>
        <end position="180"/>
    </location>
</feature>
<comment type="function">
    <text evidence="5">Attaches a formyl group to the free amino group of methionyl-tRNA(fMet). The formyl group appears to play a dual role in the initiator identity of N-formylmethionyl-tRNA by promoting its recognition by IF2 and preventing the misappropriation of this tRNA by the elongation apparatus.</text>
</comment>
<feature type="chain" id="PRO_5017984285" description="Methionyl-tRNA formyltransferase" evidence="6">
    <location>
        <begin position="18"/>
        <end position="308"/>
    </location>
</feature>
<accession>A0A3N9X9B6</accession>
<evidence type="ECO:0000259" key="8">
    <source>
        <dbReference type="Pfam" id="PF02911"/>
    </source>
</evidence>
<evidence type="ECO:0000256" key="3">
    <source>
        <dbReference type="ARBA" id="ARBA00022679"/>
    </source>
</evidence>
<evidence type="ECO:0000256" key="2">
    <source>
        <dbReference type="ARBA" id="ARBA00012261"/>
    </source>
</evidence>
<dbReference type="EC" id="2.1.2.9" evidence="2 5"/>
<dbReference type="Pfam" id="PF00551">
    <property type="entry name" value="Formyl_trans_N"/>
    <property type="match status" value="1"/>
</dbReference>
<dbReference type="InterPro" id="IPR005793">
    <property type="entry name" value="Formyl_trans_C"/>
</dbReference>
<gene>
    <name evidence="5" type="primary">fmt</name>
    <name evidence="9" type="ORF">DLJ58_13930</name>
</gene>
<feature type="domain" description="Formyl transferase C-terminal" evidence="8">
    <location>
        <begin position="203"/>
        <end position="299"/>
    </location>
</feature>
<evidence type="ECO:0000259" key="7">
    <source>
        <dbReference type="Pfam" id="PF00551"/>
    </source>
</evidence>
<protein>
    <recommendedName>
        <fullName evidence="2 5">Methionyl-tRNA formyltransferase</fullName>
        <ecNumber evidence="2 5">2.1.2.9</ecNumber>
    </recommendedName>
</protein>
<dbReference type="CDD" id="cd08646">
    <property type="entry name" value="FMT_core_Met-tRNA-FMT_N"/>
    <property type="match status" value="1"/>
</dbReference>
<keyword evidence="4 5" id="KW-0648">Protein biosynthesis</keyword>
<proteinExistence type="inferred from homology"/>
<dbReference type="InterPro" id="IPR005794">
    <property type="entry name" value="Fmt"/>
</dbReference>
<evidence type="ECO:0000256" key="5">
    <source>
        <dbReference type="HAMAP-Rule" id="MF_00182"/>
    </source>
</evidence>
<dbReference type="Proteomes" id="UP000266889">
    <property type="component" value="Unassembled WGS sequence"/>
</dbReference>
<dbReference type="Gene3D" id="3.40.50.12230">
    <property type="match status" value="1"/>
</dbReference>
<evidence type="ECO:0000256" key="1">
    <source>
        <dbReference type="ARBA" id="ARBA00010699"/>
    </source>
</evidence>
<dbReference type="NCBIfam" id="TIGR00460">
    <property type="entry name" value="fmt"/>
    <property type="match status" value="1"/>
</dbReference>
<dbReference type="Pfam" id="PF02911">
    <property type="entry name" value="Formyl_trans_C"/>
    <property type="match status" value="1"/>
</dbReference>
<keyword evidence="3 5" id="KW-0808">Transferase</keyword>